<feature type="signal peptide" evidence="1">
    <location>
        <begin position="1"/>
        <end position="21"/>
    </location>
</feature>
<dbReference type="HOGENOM" id="CLU_110275_0_0_0"/>
<dbReference type="RefSeq" id="WP_013556110.1">
    <property type="nucleotide sequence ID" value="NC_014958.1"/>
</dbReference>
<keyword evidence="1" id="KW-0732">Signal</keyword>
<dbReference type="STRING" id="709986.Deima_0952"/>
<gene>
    <name evidence="2" type="ordered locus">Deima_0952</name>
</gene>
<organism evidence="2 3">
    <name type="scientific">Deinococcus maricopensis (strain DSM 21211 / LMG 22137 / NRRL B-23946 / LB-34)</name>
    <dbReference type="NCBI Taxonomy" id="709986"/>
    <lineage>
        <taxon>Bacteria</taxon>
        <taxon>Thermotogati</taxon>
        <taxon>Deinococcota</taxon>
        <taxon>Deinococci</taxon>
        <taxon>Deinococcales</taxon>
        <taxon>Deinococcaceae</taxon>
        <taxon>Deinococcus</taxon>
    </lineage>
</organism>
<accession>E8U6B6</accession>
<protein>
    <recommendedName>
        <fullName evidence="4">DUF11 domain-containing protein</fullName>
    </recommendedName>
</protein>
<dbReference type="AlphaFoldDB" id="E8U6B6"/>
<dbReference type="OrthoDB" id="73823at2"/>
<dbReference type="eggNOG" id="COG4719">
    <property type="taxonomic scope" value="Bacteria"/>
</dbReference>
<evidence type="ECO:0000313" key="3">
    <source>
        <dbReference type="Proteomes" id="UP000008635"/>
    </source>
</evidence>
<keyword evidence="3" id="KW-1185">Reference proteome</keyword>
<dbReference type="EMBL" id="CP002454">
    <property type="protein sequence ID" value="ADV66605.1"/>
    <property type="molecule type" value="Genomic_DNA"/>
</dbReference>
<dbReference type="KEGG" id="dmr:Deima_0952"/>
<evidence type="ECO:0000313" key="2">
    <source>
        <dbReference type="EMBL" id="ADV66605.1"/>
    </source>
</evidence>
<dbReference type="Proteomes" id="UP000008635">
    <property type="component" value="Chromosome"/>
</dbReference>
<reference evidence="2 3" key="1">
    <citation type="journal article" date="2011" name="Stand. Genomic Sci.">
        <title>Complete genome sequence of Deinococcus maricopensis type strain (LB-34).</title>
        <authorList>
            <person name="Pukall R."/>
            <person name="Zeytun A."/>
            <person name="Lucas S."/>
            <person name="Lapidus A."/>
            <person name="Hammon N."/>
            <person name="Deshpande S."/>
            <person name="Nolan M."/>
            <person name="Cheng J.F."/>
            <person name="Pitluck S."/>
            <person name="Liolios K."/>
            <person name="Pagani I."/>
            <person name="Mikhailova N."/>
            <person name="Ivanova N."/>
            <person name="Mavromatis K."/>
            <person name="Pati A."/>
            <person name="Tapia R."/>
            <person name="Han C."/>
            <person name="Goodwin L."/>
            <person name="Chen A."/>
            <person name="Palaniappan K."/>
            <person name="Land M."/>
            <person name="Hauser L."/>
            <person name="Chang Y.J."/>
            <person name="Jeffries C.D."/>
            <person name="Brambilla E.M."/>
            <person name="Rohde M."/>
            <person name="Goker M."/>
            <person name="Detter J.C."/>
            <person name="Woyke T."/>
            <person name="Bristow J."/>
            <person name="Eisen J.A."/>
            <person name="Markowitz V."/>
            <person name="Hugenholtz P."/>
            <person name="Kyrpides N.C."/>
            <person name="Klenk H.P."/>
        </authorList>
    </citation>
    <scope>NUCLEOTIDE SEQUENCE [LARGE SCALE GENOMIC DNA]</scope>
    <source>
        <strain evidence="3">DSM 21211 / LMG 22137 / NRRL B-23946 / LB-34</strain>
    </source>
</reference>
<sequence precursor="true">MRPAALIFATFILTGATLAQTAQPITLTLTRDLVRTVTQNGKSTEQITANVKSVLPGDTFIENLTVRNTTTKARNLTVRLPVPKAAQYIGNATPSSNRWQVQFSADGGKTFAAAPLKQTIIDNGIKKEVVVPINKYTDARWIITGLKPDESLKFNFRAQVK</sequence>
<feature type="chain" id="PRO_5003228377" description="DUF11 domain-containing protein" evidence="1">
    <location>
        <begin position="22"/>
        <end position="161"/>
    </location>
</feature>
<proteinExistence type="predicted"/>
<reference evidence="3" key="2">
    <citation type="submission" date="2011-01" db="EMBL/GenBank/DDBJ databases">
        <title>The complete genome of Deinococcus maricopensis DSM 21211.</title>
        <authorList>
            <consortium name="US DOE Joint Genome Institute (JGI-PGF)"/>
            <person name="Lucas S."/>
            <person name="Copeland A."/>
            <person name="Lapidus A."/>
            <person name="Goodwin L."/>
            <person name="Pitluck S."/>
            <person name="Kyrpides N."/>
            <person name="Mavromatis K."/>
            <person name="Pagani I."/>
            <person name="Ivanova N."/>
            <person name="Ovchinnikova G."/>
            <person name="Zeytun A."/>
            <person name="Detter J.C."/>
            <person name="Han C."/>
            <person name="Land M."/>
            <person name="Hauser L."/>
            <person name="Markowitz V."/>
            <person name="Cheng J.-F."/>
            <person name="Hugenholtz P."/>
            <person name="Woyke T."/>
            <person name="Wu D."/>
            <person name="Pukall R."/>
            <person name="Gehrich-Schroeter G."/>
            <person name="Brambilla E."/>
            <person name="Klenk H.-P."/>
            <person name="Eisen J.A."/>
        </authorList>
    </citation>
    <scope>NUCLEOTIDE SEQUENCE [LARGE SCALE GENOMIC DNA]</scope>
    <source>
        <strain evidence="3">DSM 21211 / LMG 22137 / NRRL B-23946 / LB-34</strain>
    </source>
</reference>
<evidence type="ECO:0000256" key="1">
    <source>
        <dbReference type="SAM" id="SignalP"/>
    </source>
</evidence>
<evidence type="ECO:0008006" key="4">
    <source>
        <dbReference type="Google" id="ProtNLM"/>
    </source>
</evidence>
<name>E8U6B6_DEIML</name>